<sequence>MQRLWPRQRNSSHTAMGLHRYVIRHALSLCLRRFTPIIICFAYPYIRRLADQARLVRQDVNSPQIQIGNSWQ</sequence>
<protein>
    <submittedName>
        <fullName evidence="1">Uncharacterized protein</fullName>
    </submittedName>
</protein>
<proteinExistence type="predicted"/>
<name>A0A160U067_9ZZZZ</name>
<evidence type="ECO:0000313" key="1">
    <source>
        <dbReference type="EMBL" id="CUS56801.1"/>
    </source>
</evidence>
<gene>
    <name evidence="1" type="ORF">MGWOODY_Hyp2202</name>
</gene>
<dbReference type="EMBL" id="CZQD01000032">
    <property type="protein sequence ID" value="CUS56801.1"/>
    <property type="molecule type" value="Genomic_DNA"/>
</dbReference>
<reference evidence="1" key="1">
    <citation type="submission" date="2015-10" db="EMBL/GenBank/DDBJ databases">
        <authorList>
            <person name="Gilbert D.G."/>
        </authorList>
    </citation>
    <scope>NUCLEOTIDE SEQUENCE</scope>
</reference>
<accession>A0A160U067</accession>
<organism evidence="1">
    <name type="scientific">hydrothermal vent metagenome</name>
    <dbReference type="NCBI Taxonomy" id="652676"/>
    <lineage>
        <taxon>unclassified sequences</taxon>
        <taxon>metagenomes</taxon>
        <taxon>ecological metagenomes</taxon>
    </lineage>
</organism>
<dbReference type="AlphaFoldDB" id="A0A160U067"/>